<name>A0A162GWN4_9BBAC</name>
<dbReference type="OrthoDB" id="14218at10239"/>
<keyword evidence="2" id="KW-1185">Reference proteome</keyword>
<dbReference type="RefSeq" id="YP_009249874.1">
    <property type="nucleotide sequence ID" value="NC_029996.1"/>
</dbReference>
<reference evidence="1 2" key="1">
    <citation type="submission" date="2015-03" db="EMBL/GenBank/DDBJ databases">
        <title>The complete genome sequence of Mocis sp. granulovirus.</title>
        <authorList>
            <person name="Ardisson-Araujo D.M.P."/>
            <person name="Melo F.L."/>
            <person name="Sosa-Gomez D.R."/>
            <person name="Ribeiro B.M."/>
        </authorList>
    </citation>
    <scope>NUCLEOTIDE SEQUENCE [LARGE SCALE GENOMIC DNA]</scope>
    <source>
        <strain evidence="1">Southern Brazil</strain>
    </source>
</reference>
<accession>A0A162GWN4</accession>
<sequence>MTKFLSGYWSPVDESGDEEIRTDITPYMSPIESESDDNDPESLKNYCVRSNRFFPLSTEEYVLEFSTKKYDESDRSCNSQFEDSDYEECPRKVKRVRRSASIPLEVKRYTPTMKMARVRDMGRCYFNQNHALACNNGWGVHKNFCICTGKENLGRAHMIETFAHFKKALSPKRFLYVLFSYIYLITLHDSDYILPIDKVAHEDVCNECTMIKWWLKDYNNNVSALVMYLYANYAAPQQFRYTVIVNSIERYLLKKHSNVYITCFIETLHKYLNENTAMYYVKKILYLLYRCGEEMTSSSVNFCDNQLMKLCVLCKNYKEFDDVLDAIAMCMSIPGNEFKALFMPESHIVPLKIKWNKIMAYSVLTDIYKKVLLKDRLEEEEFVSQQHMNYMLDNFYVFDFIFLTIKRNLFVK</sequence>
<evidence type="ECO:0000313" key="1">
    <source>
        <dbReference type="EMBL" id="AKR17497.1"/>
    </source>
</evidence>
<evidence type="ECO:0000313" key="2">
    <source>
        <dbReference type="Proteomes" id="UP000202962"/>
    </source>
</evidence>
<organism evidence="1 2">
    <name type="scientific">Mocis latipes granulovirus</name>
    <dbReference type="NCBI Taxonomy" id="2072024"/>
    <lineage>
        <taxon>Viruses</taxon>
        <taxon>Viruses incertae sedis</taxon>
        <taxon>Naldaviricetes</taxon>
        <taxon>Lefavirales</taxon>
        <taxon>Baculoviridae</taxon>
        <taxon>Betabaculovirus</taxon>
        <taxon>Betabaculovirus molatipedis</taxon>
    </lineage>
</organism>
<dbReference type="Proteomes" id="UP000202962">
    <property type="component" value="Segment"/>
</dbReference>
<protein>
    <submittedName>
        <fullName evidence="1">Uncharacterized protein</fullName>
    </submittedName>
</protein>
<dbReference type="EMBL" id="KR011718">
    <property type="protein sequence ID" value="AKR17497.1"/>
    <property type="molecule type" value="Genomic_DNA"/>
</dbReference>
<dbReference type="GeneID" id="27429710"/>
<dbReference type="KEGG" id="vg:27429710"/>
<proteinExistence type="predicted"/>